<evidence type="ECO:0000313" key="1">
    <source>
        <dbReference type="EMBL" id="EJB27066.1"/>
    </source>
</evidence>
<name>I9PXB3_HELPX</name>
<dbReference type="Proteomes" id="UP000003358">
    <property type="component" value="Unassembled WGS sequence"/>
</dbReference>
<reference evidence="1 2" key="1">
    <citation type="journal article" date="2013" name="Pathog. Dis.">
        <title>Genome sequences of 65 Helicobacter pylori strains isolated from asymptomatic individuals and patients with gastric cancer, peptic ulcer disease, or gastritis.</title>
        <authorList>
            <person name="Blanchard T.G."/>
            <person name="Czinn S.J."/>
            <person name="Correa P."/>
            <person name="Nakazawa T."/>
            <person name="Keelan M."/>
            <person name="Morningstar L."/>
            <person name="Santana-Cruz I."/>
            <person name="Maroo A."/>
            <person name="McCracken C."/>
            <person name="Shefchek K."/>
            <person name="Daugherty S."/>
            <person name="Song Y."/>
            <person name="Fraser C.M."/>
            <person name="Fricke W.F."/>
        </authorList>
    </citation>
    <scope>NUCLEOTIDE SEQUENCE [LARGE SCALE GENOMIC DNA]</scope>
    <source>
        <strain evidence="1 2">NQ4200</strain>
    </source>
</reference>
<dbReference type="AlphaFoldDB" id="I9PXB3"/>
<organism evidence="1 2">
    <name type="scientific">Helicobacter pylori NQ4200</name>
    <dbReference type="NCBI Taxonomy" id="992024"/>
    <lineage>
        <taxon>Bacteria</taxon>
        <taxon>Pseudomonadati</taxon>
        <taxon>Campylobacterota</taxon>
        <taxon>Epsilonproteobacteria</taxon>
        <taxon>Campylobacterales</taxon>
        <taxon>Helicobacteraceae</taxon>
        <taxon>Helicobacter</taxon>
    </lineage>
</organism>
<dbReference type="EMBL" id="AKNS01000013">
    <property type="protein sequence ID" value="EJB27066.1"/>
    <property type="molecule type" value="Genomic_DNA"/>
</dbReference>
<dbReference type="PATRIC" id="fig|992024.3.peg.1603"/>
<evidence type="ECO:0000313" key="2">
    <source>
        <dbReference type="Proteomes" id="UP000003358"/>
    </source>
</evidence>
<gene>
    <name evidence="1" type="ORF">HPNQ4200_1669</name>
</gene>
<comment type="caution">
    <text evidence="1">The sequence shown here is derived from an EMBL/GenBank/DDBJ whole genome shotgun (WGS) entry which is preliminary data.</text>
</comment>
<sequence>MQTIHSFSMKMYSKRRIAKKLLLESKVNPAFLKSLNGETDDLD</sequence>
<accession>I9PXB3</accession>
<protein>
    <submittedName>
        <fullName evidence="1">Transposase OrfA domain protein</fullName>
    </submittedName>
</protein>
<proteinExistence type="predicted"/>